<dbReference type="AlphaFoldDB" id="A0A314UZL0"/>
<evidence type="ECO:0000313" key="2">
    <source>
        <dbReference type="Proteomes" id="UP000250321"/>
    </source>
</evidence>
<accession>A0A314UZL0</accession>
<organism evidence="1 2">
    <name type="scientific">Prunus yedoensis var. nudiflora</name>
    <dbReference type="NCBI Taxonomy" id="2094558"/>
    <lineage>
        <taxon>Eukaryota</taxon>
        <taxon>Viridiplantae</taxon>
        <taxon>Streptophyta</taxon>
        <taxon>Embryophyta</taxon>
        <taxon>Tracheophyta</taxon>
        <taxon>Spermatophyta</taxon>
        <taxon>Magnoliopsida</taxon>
        <taxon>eudicotyledons</taxon>
        <taxon>Gunneridae</taxon>
        <taxon>Pentapetalae</taxon>
        <taxon>rosids</taxon>
        <taxon>fabids</taxon>
        <taxon>Rosales</taxon>
        <taxon>Rosaceae</taxon>
        <taxon>Amygdaloideae</taxon>
        <taxon>Amygdaleae</taxon>
        <taxon>Prunus</taxon>
    </lineage>
</organism>
<dbReference type="EMBL" id="PJQY01002841">
    <property type="protein sequence ID" value="PQM42358.1"/>
    <property type="molecule type" value="Genomic_DNA"/>
</dbReference>
<protein>
    <submittedName>
        <fullName evidence="1">Uncharacterized protein</fullName>
    </submittedName>
</protein>
<dbReference type="Proteomes" id="UP000250321">
    <property type="component" value="Unassembled WGS sequence"/>
</dbReference>
<dbReference type="OrthoDB" id="10327105at2759"/>
<evidence type="ECO:0000313" key="1">
    <source>
        <dbReference type="EMBL" id="PQM42358.1"/>
    </source>
</evidence>
<keyword evidence="2" id="KW-1185">Reference proteome</keyword>
<proteinExistence type="predicted"/>
<sequence length="107" mass="12057">MGAALTFHDFLFLEVSLSSTSDLPTKRKATRQQKAKDGFILVATKTNAHSHPQRASQTQLRKITTLSKATNFTQPLLGSSLLKFSCYLDEKGRKRHKKKVLIKELNN</sequence>
<gene>
    <name evidence="1" type="ORF">Pyn_31389</name>
</gene>
<reference evidence="1 2" key="1">
    <citation type="submission" date="2018-02" db="EMBL/GenBank/DDBJ databases">
        <title>Draft genome of wild Prunus yedoensis var. nudiflora.</title>
        <authorList>
            <person name="Baek S."/>
            <person name="Kim J.-H."/>
            <person name="Choi K."/>
            <person name="Kim G.-B."/>
            <person name="Cho A."/>
            <person name="Jang H."/>
            <person name="Shin C.-H."/>
            <person name="Yu H.-J."/>
            <person name="Mun J.-H."/>
        </authorList>
    </citation>
    <scope>NUCLEOTIDE SEQUENCE [LARGE SCALE GENOMIC DNA]</scope>
    <source>
        <strain evidence="2">cv. Jeju island</strain>
        <tissue evidence="1">Leaf</tissue>
    </source>
</reference>
<comment type="caution">
    <text evidence="1">The sequence shown here is derived from an EMBL/GenBank/DDBJ whole genome shotgun (WGS) entry which is preliminary data.</text>
</comment>
<name>A0A314UZL0_PRUYE</name>